<evidence type="ECO:0000313" key="2">
    <source>
        <dbReference type="EMBL" id="KAF5896270.1"/>
    </source>
</evidence>
<name>A0A8J4UK20_CLAMG</name>
<proteinExistence type="predicted"/>
<feature type="non-terminal residue" evidence="2">
    <location>
        <position position="81"/>
    </location>
</feature>
<keyword evidence="1" id="KW-0812">Transmembrane</keyword>
<reference evidence="2" key="1">
    <citation type="submission" date="2020-07" db="EMBL/GenBank/DDBJ databases">
        <title>Clarias magur genome sequencing, assembly and annotation.</title>
        <authorList>
            <person name="Kushwaha B."/>
            <person name="Kumar R."/>
            <person name="Das P."/>
            <person name="Joshi C.G."/>
            <person name="Kumar D."/>
            <person name="Nagpure N.S."/>
            <person name="Pandey M."/>
            <person name="Agarwal S."/>
            <person name="Srivastava S."/>
            <person name="Singh M."/>
            <person name="Sahoo L."/>
            <person name="Jayasankar P."/>
            <person name="Meher P.K."/>
            <person name="Koringa P.G."/>
            <person name="Iquebal M.A."/>
            <person name="Das S.P."/>
            <person name="Bit A."/>
            <person name="Patnaik S."/>
            <person name="Patel N."/>
            <person name="Shah T.M."/>
            <person name="Hinsu A."/>
            <person name="Jena J.K."/>
        </authorList>
    </citation>
    <scope>NUCLEOTIDE SEQUENCE</scope>
    <source>
        <strain evidence="2">CIFAMagur01</strain>
        <tissue evidence="2">Testis</tissue>
    </source>
</reference>
<accession>A0A8J4UK20</accession>
<comment type="caution">
    <text evidence="2">The sequence shown here is derived from an EMBL/GenBank/DDBJ whole genome shotgun (WGS) entry which is preliminary data.</text>
</comment>
<organism evidence="2 3">
    <name type="scientific">Clarias magur</name>
    <name type="common">Asian catfish</name>
    <name type="synonym">Macropteronotus magur</name>
    <dbReference type="NCBI Taxonomy" id="1594786"/>
    <lineage>
        <taxon>Eukaryota</taxon>
        <taxon>Metazoa</taxon>
        <taxon>Chordata</taxon>
        <taxon>Craniata</taxon>
        <taxon>Vertebrata</taxon>
        <taxon>Euteleostomi</taxon>
        <taxon>Actinopterygii</taxon>
        <taxon>Neopterygii</taxon>
        <taxon>Teleostei</taxon>
        <taxon>Ostariophysi</taxon>
        <taxon>Siluriformes</taxon>
        <taxon>Clariidae</taxon>
        <taxon>Clarias</taxon>
    </lineage>
</organism>
<gene>
    <name evidence="2" type="ORF">DAT39_014020</name>
</gene>
<dbReference type="Proteomes" id="UP000727407">
    <property type="component" value="Unassembled WGS sequence"/>
</dbReference>
<keyword evidence="3" id="KW-1185">Reference proteome</keyword>
<feature type="transmembrane region" description="Helical" evidence="1">
    <location>
        <begin position="39"/>
        <end position="61"/>
    </location>
</feature>
<evidence type="ECO:0000313" key="3">
    <source>
        <dbReference type="Proteomes" id="UP000727407"/>
    </source>
</evidence>
<feature type="non-terminal residue" evidence="2">
    <location>
        <position position="1"/>
    </location>
</feature>
<evidence type="ECO:0000256" key="1">
    <source>
        <dbReference type="SAM" id="Phobius"/>
    </source>
</evidence>
<sequence>ENVTTESKTSKPPMCNNSVVCEQTLHGNRTKMNTQEKTVLCLGVALGLCILLIFGLSFLLLKRGKCDKINSCKENSQGSRQ</sequence>
<keyword evidence="1" id="KW-0472">Membrane</keyword>
<protein>
    <submittedName>
        <fullName evidence="2">Uncharacterized protein</fullName>
    </submittedName>
</protein>
<keyword evidence="1" id="KW-1133">Transmembrane helix</keyword>
<dbReference type="EMBL" id="QNUK01000283">
    <property type="protein sequence ID" value="KAF5896270.1"/>
    <property type="molecule type" value="Genomic_DNA"/>
</dbReference>
<dbReference type="AlphaFoldDB" id="A0A8J4UK20"/>